<feature type="compositionally biased region" description="Basic and acidic residues" evidence="5">
    <location>
        <begin position="3786"/>
        <end position="3807"/>
    </location>
</feature>
<feature type="region of interest" description="Disordered" evidence="5">
    <location>
        <begin position="5572"/>
        <end position="5651"/>
    </location>
</feature>
<feature type="region of interest" description="Disordered" evidence="5">
    <location>
        <begin position="361"/>
        <end position="647"/>
    </location>
</feature>
<dbReference type="RefSeq" id="XP_003884431.1">
    <property type="nucleotide sequence ID" value="XM_003884382.1"/>
</dbReference>
<feature type="compositionally biased region" description="Basic and acidic residues" evidence="5">
    <location>
        <begin position="144"/>
        <end position="161"/>
    </location>
</feature>
<dbReference type="VEuPathDB" id="ToxoDB:NCLIV_048300"/>
<dbReference type="InterPro" id="IPR019786">
    <property type="entry name" value="Zinc_finger_PHD-type_CS"/>
</dbReference>
<dbReference type="InterPro" id="IPR034732">
    <property type="entry name" value="EPHD"/>
</dbReference>
<feature type="region of interest" description="Disordered" evidence="5">
    <location>
        <begin position="4609"/>
        <end position="4658"/>
    </location>
</feature>
<feature type="compositionally biased region" description="Basic and acidic residues" evidence="5">
    <location>
        <begin position="2549"/>
        <end position="2572"/>
    </location>
</feature>
<sequence length="5927" mass="625508">MAGGSMQRAARQSRGRSGGRAGGGNSAEGASGSFGDRAGCSDTEEERFWIEKDVEFFSAINPRLLGLLHHHKRSSEAFLSAVLPYLRSRSQGHAGDRSAGRNSPGEPSQAFALRVPVGDFLRRGRKSGDGGARPPVADACAEAVQDKARDEGEQTADDSHKRVASSPPCRSRSAEEAPPDRDASSHPVRSSSADAAGGSRNLTDEASCLSERTPPPSLSPLRRSTSASSLDTPQSVPAGDQAGEAAVSLGLSASAAAPVDADVPRNVPNTSRRSAASDGEGGRCAETRPSLSPSRLASSRPRTFAPSLLRSAGPSVPNCLVQIWPHHTGKISLERPSYSGETGRIVRHMWPSNLLVDLDPTALASPPPREKKAALERKKQGGRSQARTAGRVEGEKKEREESCLSSEAEKTGRPESRATNRLPTHSLFTSGDSPAECVGSKEMRGDADESSAGDAEQDSAAPCARRTDANGSPEAEKKESHERSRGGAGGGSDGDLEDHQAVDEHADGVTEELPGLVKQETHRGREEGLCSGRKSPGGQASDSCRLDTEGRGAGETGDSAVRPSNPPGEGGRAGKASRRGSVECCEARPAGIHSTGEDDNGENNEGDREKVAQDCTSPAQPSLSKCSQGGREESLPDADKSSEGLYSRVTSATLLSGVKREVEEREDDSKRVKPAAVSLSGVSDAKVSPRKGFERTISPSEMWKREEDEKEALCLQMNKNRSIFSLVPGANDPVLLTSLHELQLNAHLKYQSRDLTVFSHSGETQRRAASAPRAASRLGSSACGGGRAGPRRGPIFDREETGEGDVFSAPASPAGRTSGGGGRERRLALAGRPRRSSDSESGFAHFRQVGTDCRGEGQAPARRRDGTFAPLHEKASSRLSGSAPGEKEARVSARDPSEKERSRRSSPVGREAKAVLEGGEEDLGEAGADDLFVPTVNKKWNGAMRLPAFPTCRPPDAFVLSMFVPPNVRPADFPADTNAQGDVSAFLAVVMEAATTTSADWDAHAHAPAPVDGSNFAEDCGEDGEAETREEDGARASTAKLVSMSLEPADRVSPRGSSSQEPSRNGEFGTLVRDAERSREKLKSAGSECAPRPVSVRPEAEQHGAAQRRDLSKDGGQVKSPGGRRRRRSSSTGSGGERTSGKRGTSKDEKKRTPGTGPPVPLPPRSSTGRFMRRESLPETQTEPSSSKPRASLSPSSAALLFASPRKRPRRRLPLPTVLSGPLPAWIDCAEGRPGHAPVSQGSRGSSIPLKACARVSASLACCGPVQSAPNGACGEVAPSPCWGRPAWPEKTVPPFHIFGNGNPGTSGANGESARGGDPETLCWVEPAREKQSPQDASARPSPSIACHASPSKNGPPSSPSSAVSASERGFPPRDAEGAGPSHAASPPSESACSGSGSGAPAAICSPPPPGVPSAAPSAPFSMRPPVRSVSASGSSLFSFPGPAPAPYPASASPYSLPSSFFGPPYCGAGVPVSPVAASYPPARPFASPDAHNLCSGSAQFGGPAFPAGAAPSSPASSSAPTSEPAPGSSPGPCPLACYRPHPYPPFPPCPPGKPFCSLGHPFSPYPSGMPSFPRPPCFSSAPPRPGHSTPSSSSFPSARPSTPGPTPPSCSFPQPCPPPSSTTSSSASSSSSSSSSASSTASSCAPPSVPVPSGIASATLSSWPSCDASGVAPSPGQLEEASGDFSSGPKGGDWTRPSSLPPSAFRFPAPSLPPRVSPGDMALGGPSTSSAPPGSLPFSSFPPFPCPPLLPPGPVGDCFGDPRGMAPRDFPAFGLRASSPTASLAASLFPPPSPPAFPGSSAPFAPASRCASFMSFCAEPQAVSSPSASGESLASCLPAPPPEILVPPFFGAKSSLKPFPPACCLYPPEMAESFRYSEKRKMMVPSGVRLELLRAQMTHVDSRHTFYANVETGKRFFSERSFFEIAKENARRYDAGLQPLSLSSITSPTAVFFAPLAPQTEAACSASPSSQAASGGKKGETGKKDGNEQEEREKREREEERGRRDLEEKIRIHMHGRHLVLMLEAPAHLSGAHRAIPLPWEKTVAGISSPCQERDGRDSHSQALADASEVDAPRAEETGNEVPQLKNPASTAGGSMARTEAPEGKDEKTDSDRLAAVPTSTLSAGTASPACSSAAGAACQGDSVEVSGGGDGAVGPTQRVSLSGVSGEKANKERKEGTGDTAVTKEDGEEHNRIRLETAGSVAVGEGEHAERVCRTGWTDEERRKGDGGLGCETKDGNGETRRSAREQSEGGQGGEQEERLENPTRFLALHGGEKENRGENGGESAGGVYVSVHDSNKEHDSKAGGDAAGHTRVKEEDASMTERGQQNEAMEVDGKQSQEEPREEEEDMVVFSKKNEAACPDAKANKEDETCTAKGRLMASTAFGTEVENLLWRFAALMDEKRAMCARLLVSIEREKRPDWRAWAEVEARMLRHYIEQSAKSSLDTRHTYTLTQQSRDILRLRISCTSSGRLPPEWAERALCTVCGSGEDWDEDPIMFCDGCYQPVHFLCLGHRAVSSYEEFVKASTTRRQRRVAQAGGDQGLAPATARERGSGPKRDKKKSERAKDEKNKPRGSSGEASSTSLSAFGGPQPGPQGQIDGASNDPCAQRASRLADGEEPSGANPPADSNHARRPVCGAGGFAFREDEEEWLCPVCEWLRKQLPQLDDELALAAIRLAAGPRSLGEAAECRGSYVGWHFERLERFDSWVRPQLLALQYGDGRRRRKGRAPADSGALGHGRKDNRHGRRDRGTSASEKGAGFGLHSGDADGVATLHANGAYSVQELLAWPAVRVVADGGGLCANAAQSSRSSTSRGSAAGRGPGAFGDTAGAQGDGSGLALRTEKDDQEGRFRKAESEEGGSRPGVRGAGPKGCISSLAQTMLGARMLPAWATDEEAARSSSRGSAERGEFSAAGDGRRLGGGRLGDRSAELEDELRRGKGEEELGRDSWSRPFSADTGGPSAGKGGRERHAAGVSSLAAPEDATPAVDYIRRVPYTFSDSSGDEGPSGKDGDTPILFCQYTAGSPTASSPSSSAARRTPTQEDMQTGPFAVSREGPPSNKFSPFSSFSPSCGMRHNAHAGGFSPSSGEPGATLTSKNYCSKDPRRRCVVRVFPVPGLSVVLRIPVCALCGYDAFCRGGGPARKSDKKGVWTHLRCALSLNATVTDRVSYEADESRSRLRCLFCHYQGPAPGQCGHAGCQRTYHVSCATATPGCMVDWDMGRPVIFCSQHAKNKAPTLILRKFQANREREAVKRREEDLPGEWKFGNGKGHLGITLQSLLFPSYDGLCDVFADLLGLPALRLPALGPADAETPQRLEGGASLSGAQRSDEGEGRECPGVRLSKETGMAAKEPEQRTETEREAKTSRKGEGEKEEESAADSNLARRQPVSGDAGDQDDEEEGRFARKPSCRRRRRVEDSDAEEDLGGEEKEKAQELSRVGGKATEASFDTTARECVMDGAFPEQAKEAVEAGRSMDKSDGDTCASEGRSPKNAGSGVGFGPRDRGARVEEQGGEGSEKAVKAVGVQESKVECSSSARGALLENSGSGASEKSAFAAADARAEAESQSLDASESEPPHASFAAHARSQQPHEEAQCSPLLAASSGDATSAGGNVSASGVVKVRGGEERDSEARGGLERTEEGDGRSDGAQPDTAKESGNLPVDDLRAPAAASESRSFSGLQKVEEENGQQRTQGTSCAGQCAAPLDAWTCSASGAMKPTVAASAAEEQGGAENVPAGTSPSSPSSCSHERGLPVSSDLLREDAGRSGEVPVSPPAAQAEKCPADAAPAKARESEEPHGEEREKTTERRDSLSVGNGEDAWGAAGGDGDMQSSSKGQKGNSEAAGLDQADAACPVSTARAPAAGASGDESGLGRDGDGGAVSAERGEWFAESESKAETTHLSLPLRPDECAPAASARRFEGTDDRCLSNGPTPSTAGVSARVSSCDSGDRTEGKDGQTMEGHLSQWKACAARGGGLSLAGEGGSLREQRGVSEDCVGLSAASSLPDVDSSASRRLDANSPVLPHAARDLDSFAASYPQNGVSRAASGQGEGLPAVPELAPPFCHTGGLDSLQRPRAPTLPLSRGDWGEASFFSASGGGSSSANAPPSSTGDPPPPHRKRRGRPPLARRSQGATHQDAMKRHADRERLSSYLASKNASAGGLSRGPLDLGGACGDKRRSSFHLAGRGAPNLPERGPGGRFLPRGHRENSAQTPGSDAGSGRFYQKQRPGSLSEFAQVGGDRRVGDSEDESENAQHENRELQAREEALYQQRMRQMQILFQLQTLARERHRKLLGNDFELTGLLGSDAGALGLGYPLQAGAGFPLSPLHGNSPSNFFAKRVPRLLDSAAALAVRRTSTIDSAATAGEQARSGAPGEAGRDGAAEESAEGRSVGREEGEAEEKKDSVSTQGACDISASSGLAEVEGEAANRGKVTLRRDGSACSGSLLASFSSPVDFLRLTTIKDWGLPHHTGDEKLFKCAFEETKAADVLGVDTYDRFLARQGVQNVARLLDAVVDLLLFFLLRGVYCAGPSTALLAALGEGKAPAAAPSRPPSLALALEAPSAGERATRKATEERQEDAERPTLPACDEEPLCALIDAVRQLGRGAELDFWSEAQPAARPKEESASDSSGVARKHVGLKPEAPGRQSAEPGGDPATSTRSAEDSTKAFLNRVRHFNRQQEDYITVCSLCGALGKNSRAAKTGVFSVPDSPSGSSESPSGVAYVSSAFSSRTCAASVVDLLTCRCCNVRVCRACWAQTGRDAPPSFAVACLASGSLPTKASSQPASLGGASSAFLYSRYGASSYANSEAAARAGRLQRRRAWKATEEDDTDEEGDEGKGRVSWALSGKRHRGAKEGFAGRREREREEKDEDEGAERDEKTDQERHRRDEQDAKGAETLKGAAGDGDRDREASRKRALFSDAQDQEDRRLEEDEEDALELRRGSRTKSEKSAVSTMATRRRPNASGDRENEKKAERQNEEESDWTCLRCEAVLNACTPFPATRCILCSRIDGLLVRRIPEDTPSLTSNRKTGGTSVSSSFASASGRQNSQSAAHAHPADPPADRKEEQWVHWLCAEWLVPSRLAATASENIRSIPKQAFEKPCLYCGIQQGATLACCSNGFRCSASFHVSCARQLGCRMETQRRSLDQQIHRAYCLEHTTQMNRKLLQQRLASHKPFALPQRKDTWDLNRFFDPLQLLITDPIRSITSLFLVGIQLERAPPPALPSFAAFMTPAALKMLGEKRRERLSHVEWKKGEKEKRGREDFDGATKGSRLDREDAVGSAHPRLGSGRREEEDGSSGNAEDKDGFFEAARERKKQRHDLADGLTGKRAGSGSSRWPGDRHGGSSLQSDAEGSPSGDPLLTPGPPSPMHLEEQRELYCTGVAICDALYKQSRAFEEEALELPSPSAEADAARALFASEPATPESRERRSWLCGYDVTDGLMDEHEQTTAGRSSRGSTSLERGRGGSACEPGAKRRRVSVSGGPGAAVSPGEAASKERSAPSFLTRSGLRSLSGSHASHFGESEGRARQSATPLDCEKRVIDPARLTWSPQESLRRPSFLARPGLDLFTLQDGEVLPEPALTFSTDSEAQPSEKGQRHAGAECRNAAGAGTAQSEKDSRTSPDGSVACSHPETRTSASPSPPTPEADSPLTSASLASSTFPCETESLVMPPYLLRGRAVDLPQLARGVCAAASASARLASESWYRGISAAASVAVAHAVQAVSRGRLAKGEQGQFETEGEEATDQAGAAGEKQECDQAVLDVLATNLQIGPPGQVQGEKQPIFCPICKGMYNELPDGGPGDGFAWVGCDCCERWYHWTCSGFNEENPPPDDCDWICWFCTVKIRKEEQERERQAHGLQSKDKKPGTKHSRSRPPLRKRDRSPRWRTVFSVMDVHKGCASEESLVSQFSFGYCVLSAVYLHPPCENDRAYESCV</sequence>
<organism evidence="8 10">
    <name type="scientific">Neospora caninum (strain Liverpool)</name>
    <dbReference type="NCBI Taxonomy" id="572307"/>
    <lineage>
        <taxon>Eukaryota</taxon>
        <taxon>Sar</taxon>
        <taxon>Alveolata</taxon>
        <taxon>Apicomplexa</taxon>
        <taxon>Conoidasida</taxon>
        <taxon>Coccidia</taxon>
        <taxon>Eucoccidiorida</taxon>
        <taxon>Eimeriorina</taxon>
        <taxon>Sarcocystidae</taxon>
        <taxon>Neospora</taxon>
    </lineage>
</organism>
<feature type="region of interest" description="Disordered" evidence="5">
    <location>
        <begin position="2804"/>
        <end position="2873"/>
    </location>
</feature>
<dbReference type="InParanoid" id="F0VMC3"/>
<feature type="region of interest" description="Disordered" evidence="5">
    <location>
        <begin position="1293"/>
        <end position="1437"/>
    </location>
</feature>
<feature type="compositionally biased region" description="Low complexity" evidence="5">
    <location>
        <begin position="2575"/>
        <end position="2598"/>
    </location>
</feature>
<dbReference type="GeneID" id="13442332"/>
<feature type="compositionally biased region" description="Basic and acidic residues" evidence="5">
    <location>
        <begin position="862"/>
        <end position="876"/>
    </location>
</feature>
<feature type="region of interest" description="Disordered" evidence="5">
    <location>
        <begin position="5015"/>
        <end position="5055"/>
    </location>
</feature>
<feature type="compositionally biased region" description="Low complexity" evidence="5">
    <location>
        <begin position="5442"/>
        <end position="5453"/>
    </location>
</feature>
<feature type="compositionally biased region" description="Acidic residues" evidence="5">
    <location>
        <begin position="4820"/>
        <end position="4829"/>
    </location>
</feature>
<feature type="compositionally biased region" description="Basic and acidic residues" evidence="5">
    <location>
        <begin position="4561"/>
        <end position="4576"/>
    </location>
</feature>
<feature type="compositionally biased region" description="Low complexity" evidence="5">
    <location>
        <begin position="5028"/>
        <end position="5037"/>
    </location>
</feature>
<feature type="region of interest" description="Disordered" evidence="5">
    <location>
        <begin position="761"/>
        <end position="912"/>
    </location>
</feature>
<dbReference type="OrthoDB" id="332583at2759"/>
<feature type="region of interest" description="Disordered" evidence="5">
    <location>
        <begin position="5724"/>
        <end position="5744"/>
    </location>
</feature>
<keyword evidence="1" id="KW-0479">Metal-binding</keyword>
<feature type="region of interest" description="Disordered" evidence="5">
    <location>
        <begin position="1574"/>
        <end position="1735"/>
    </location>
</feature>
<feature type="compositionally biased region" description="Low complexity" evidence="5">
    <location>
        <begin position="2804"/>
        <end position="2817"/>
    </location>
</feature>
<feature type="compositionally biased region" description="Basic and acidic residues" evidence="5">
    <location>
        <begin position="3880"/>
        <end position="3894"/>
    </location>
</feature>
<feature type="compositionally biased region" description="Polar residues" evidence="5">
    <location>
        <begin position="614"/>
        <end position="627"/>
    </location>
</feature>
<feature type="region of interest" description="Disordered" evidence="5">
    <location>
        <begin position="260"/>
        <end position="300"/>
    </location>
</feature>
<feature type="compositionally biased region" description="Basic and acidic residues" evidence="5">
    <location>
        <begin position="2222"/>
        <end position="2250"/>
    </location>
</feature>
<feature type="compositionally biased region" description="Low complexity" evidence="5">
    <location>
        <begin position="288"/>
        <end position="300"/>
    </location>
</feature>
<keyword evidence="2 4" id="KW-0863">Zinc-finger</keyword>
<feature type="compositionally biased region" description="Basic and acidic residues" evidence="5">
    <location>
        <begin position="4870"/>
        <end position="4890"/>
    </location>
</feature>
<feature type="compositionally biased region" description="Low complexity" evidence="5">
    <location>
        <begin position="4085"/>
        <end position="4106"/>
    </location>
</feature>
<dbReference type="InterPro" id="IPR001965">
    <property type="entry name" value="Znf_PHD"/>
</dbReference>
<feature type="compositionally biased region" description="Basic and acidic residues" evidence="5">
    <location>
        <begin position="4847"/>
        <end position="4860"/>
    </location>
</feature>
<feature type="compositionally biased region" description="Basic and acidic residues" evidence="5">
    <location>
        <begin position="2924"/>
        <end position="2949"/>
    </location>
</feature>
<feature type="region of interest" description="Disordered" evidence="5">
    <location>
        <begin position="5243"/>
        <end position="5367"/>
    </location>
</feature>
<feature type="compositionally biased region" description="Low complexity" evidence="5">
    <location>
        <begin position="3024"/>
        <end position="3038"/>
    </location>
</feature>
<name>F0VMC3_NEOCL</name>
<dbReference type="GO" id="GO:0008270">
    <property type="term" value="F:zinc ion binding"/>
    <property type="evidence" value="ECO:0007669"/>
    <property type="project" value="UniProtKB-KW"/>
</dbReference>
<feature type="compositionally biased region" description="Basic and acidic residues" evidence="5">
    <location>
        <begin position="172"/>
        <end position="184"/>
    </location>
</feature>
<feature type="compositionally biased region" description="Basic and acidic residues" evidence="5">
    <location>
        <begin position="3462"/>
        <end position="3478"/>
    </location>
</feature>
<feature type="region of interest" description="Disordered" evidence="5">
    <location>
        <begin position="2222"/>
        <end position="2346"/>
    </location>
</feature>
<feature type="compositionally biased region" description="Pro residues" evidence="5">
    <location>
        <begin position="1603"/>
        <end position="1621"/>
    </location>
</feature>
<feature type="region of interest" description="Disordered" evidence="5">
    <location>
        <begin position="2531"/>
        <end position="2635"/>
    </location>
</feature>
<feature type="region of interest" description="Disordered" evidence="5">
    <location>
        <begin position="2721"/>
        <end position="2763"/>
    </location>
</feature>
<feature type="compositionally biased region" description="Basic and acidic residues" evidence="5">
    <location>
        <begin position="1978"/>
        <end position="2004"/>
    </location>
</feature>
<evidence type="ECO:0000256" key="4">
    <source>
        <dbReference type="PROSITE-ProRule" id="PRU00146"/>
    </source>
</evidence>
<feature type="region of interest" description="Disordered" evidence="5">
    <location>
        <begin position="4812"/>
        <end position="4973"/>
    </location>
</feature>
<feature type="region of interest" description="Disordered" evidence="5">
    <location>
        <begin position="5844"/>
        <end position="5874"/>
    </location>
</feature>
<feature type="region of interest" description="Disordered" evidence="5">
    <location>
        <begin position="3714"/>
        <end position="3957"/>
    </location>
</feature>
<feature type="region of interest" description="Disordered" evidence="5">
    <location>
        <begin position="90"/>
        <end position="111"/>
    </location>
</feature>
<evidence type="ECO:0000256" key="5">
    <source>
        <dbReference type="SAM" id="MobiDB-lite"/>
    </source>
</evidence>
<dbReference type="EMBL" id="LN714485">
    <property type="protein sequence ID" value="CEL69108.1"/>
    <property type="molecule type" value="Genomic_DNA"/>
</dbReference>
<feature type="region of interest" description="Disordered" evidence="5">
    <location>
        <begin position="142"/>
        <end position="240"/>
    </location>
</feature>
<feature type="compositionally biased region" description="Low complexity" evidence="5">
    <location>
        <begin position="1622"/>
        <end position="1647"/>
    </location>
</feature>
<feature type="compositionally biased region" description="Low complexity" evidence="5">
    <location>
        <begin position="1965"/>
        <end position="1976"/>
    </location>
</feature>
<feature type="compositionally biased region" description="Basic and acidic residues" evidence="5">
    <location>
        <begin position="474"/>
        <end position="485"/>
    </location>
</feature>
<evidence type="ECO:0000256" key="1">
    <source>
        <dbReference type="ARBA" id="ARBA00022723"/>
    </source>
</evidence>
<feature type="compositionally biased region" description="Basic and acidic residues" evidence="5">
    <location>
        <begin position="3913"/>
        <end position="3922"/>
    </location>
</feature>
<feature type="compositionally biased region" description="Gly residues" evidence="5">
    <location>
        <begin position="16"/>
        <end position="26"/>
    </location>
</feature>
<feature type="compositionally biased region" description="Low complexity" evidence="5">
    <location>
        <begin position="1413"/>
        <end position="1437"/>
    </location>
</feature>
<feature type="compositionally biased region" description="Polar residues" evidence="5">
    <location>
        <begin position="419"/>
        <end position="432"/>
    </location>
</feature>
<feature type="compositionally biased region" description="Low complexity" evidence="5">
    <location>
        <begin position="1587"/>
        <end position="1602"/>
    </location>
</feature>
<feature type="region of interest" description="Disordered" evidence="5">
    <location>
        <begin position="3078"/>
        <end position="3097"/>
    </location>
</feature>
<keyword evidence="10" id="KW-1185">Reference proteome</keyword>
<feature type="compositionally biased region" description="Basic and acidic residues" evidence="5">
    <location>
        <begin position="4931"/>
        <end position="4943"/>
    </location>
</feature>
<reference evidence="8" key="2">
    <citation type="submission" date="2011-03" db="EMBL/GenBank/DDBJ databases">
        <title>Comparative genomics and transcriptomics of Neospora caninum and Toxoplasma gondii.</title>
        <authorList>
            <person name="Reid A.J."/>
            <person name="Sohal A."/>
            <person name="Harris D."/>
            <person name="Quail M."/>
            <person name="Sanders M."/>
            <person name="Berriman M."/>
            <person name="Wastling J.M."/>
            <person name="Pain A."/>
        </authorList>
    </citation>
    <scope>NUCLEOTIDE SEQUENCE</scope>
    <source>
        <strain evidence="8">Liverpool</strain>
    </source>
</reference>
<accession>F0VMC3</accession>
<dbReference type="eggNOG" id="ENOG502SMT6">
    <property type="taxonomic scope" value="Eukaryota"/>
</dbReference>
<feature type="compositionally biased region" description="Basic and acidic residues" evidence="5">
    <location>
        <begin position="2296"/>
        <end position="2305"/>
    </location>
</feature>
<feature type="compositionally biased region" description="Basic and acidic residues" evidence="5">
    <location>
        <begin position="1073"/>
        <end position="1083"/>
    </location>
</feature>
<evidence type="ECO:0000313" key="9">
    <source>
        <dbReference type="EMBL" id="CEL69108.1"/>
    </source>
</evidence>
<feature type="compositionally biased region" description="Low complexity" evidence="5">
    <location>
        <begin position="3598"/>
        <end position="3609"/>
    </location>
</feature>
<feature type="compositionally biased region" description="Low complexity" evidence="5">
    <location>
        <begin position="5639"/>
        <end position="5651"/>
    </location>
</feature>
<feature type="region of interest" description="Disordered" evidence="5">
    <location>
        <begin position="5436"/>
        <end position="5553"/>
    </location>
</feature>
<feature type="region of interest" description="Disordered" evidence="5">
    <location>
        <begin position="2050"/>
        <end position="2115"/>
    </location>
</feature>
<feature type="compositionally biased region" description="Basic and acidic residues" evidence="5">
    <location>
        <begin position="5844"/>
        <end position="5858"/>
    </location>
</feature>
<feature type="compositionally biased region" description="Polar residues" evidence="5">
    <location>
        <begin position="3826"/>
        <end position="3836"/>
    </location>
</feature>
<keyword evidence="3" id="KW-0862">Zinc</keyword>
<protein>
    <submittedName>
        <fullName evidence="9">PHD-finger domain-containing protein</fullName>
    </submittedName>
</protein>
<feature type="region of interest" description="Disordered" evidence="5">
    <location>
        <begin position="2147"/>
        <end position="2196"/>
    </location>
</feature>
<dbReference type="Proteomes" id="UP000007494">
    <property type="component" value="Chromosome X"/>
</dbReference>
<feature type="compositionally biased region" description="Basic and acidic residues" evidence="5">
    <location>
        <begin position="390"/>
        <end position="418"/>
    </location>
</feature>
<dbReference type="EMBL" id="FR823391">
    <property type="protein sequence ID" value="CBZ54401.1"/>
    <property type="molecule type" value="Genomic_DNA"/>
</dbReference>
<feature type="region of interest" description="Disordered" evidence="5">
    <location>
        <begin position="1506"/>
        <end position="1531"/>
    </location>
</feature>
<feature type="compositionally biased region" description="Low complexity" evidence="5">
    <location>
        <begin position="1506"/>
        <end position="1527"/>
    </location>
</feature>
<feature type="compositionally biased region" description="Basic and acidic residues" evidence="5">
    <location>
        <begin position="3499"/>
        <end position="3518"/>
    </location>
</feature>
<feature type="compositionally biased region" description="Low complexity" evidence="5">
    <location>
        <begin position="3718"/>
        <end position="3729"/>
    </location>
</feature>
<feature type="compositionally biased region" description="Low complexity" evidence="5">
    <location>
        <begin position="190"/>
        <end position="199"/>
    </location>
</feature>
<feature type="region of interest" description="Disordered" evidence="5">
    <location>
        <begin position="1965"/>
        <end position="2004"/>
    </location>
</feature>
<evidence type="ECO:0000259" key="6">
    <source>
        <dbReference type="PROSITE" id="PS50016"/>
    </source>
</evidence>
<feature type="compositionally biased region" description="Low complexity" evidence="5">
    <location>
        <begin position="219"/>
        <end position="230"/>
    </location>
</feature>
<feature type="region of interest" description="Disordered" evidence="5">
    <location>
        <begin position="4553"/>
        <end position="4581"/>
    </location>
</feature>
<feature type="compositionally biased region" description="Basic and acidic residues" evidence="5">
    <location>
        <begin position="2273"/>
        <end position="2282"/>
    </location>
</feature>
<dbReference type="OMA" id="WHFERLE"/>
<feature type="compositionally biased region" description="Polar residues" evidence="5">
    <location>
        <begin position="3686"/>
        <end position="3695"/>
    </location>
</feature>
<dbReference type="CDD" id="cd15522">
    <property type="entry name" value="PHD_TAF3"/>
    <property type="match status" value="1"/>
</dbReference>
<dbReference type="Pfam" id="PF13832">
    <property type="entry name" value="zf-HC5HC2H_2"/>
    <property type="match status" value="2"/>
</dbReference>
<feature type="region of interest" description="Disordered" evidence="5">
    <location>
        <begin position="2893"/>
        <end position="2979"/>
    </location>
</feature>
<dbReference type="PROSITE" id="PS51805">
    <property type="entry name" value="EPHD"/>
    <property type="match status" value="1"/>
</dbReference>
<feature type="compositionally biased region" description="Low complexity" evidence="5">
    <location>
        <begin position="767"/>
        <end position="781"/>
    </location>
</feature>
<dbReference type="CDD" id="cd15571">
    <property type="entry name" value="ePHD"/>
    <property type="match status" value="2"/>
</dbReference>
<feature type="compositionally biased region" description="Basic and acidic residues" evidence="5">
    <location>
        <begin position="4371"/>
        <end position="4399"/>
    </location>
</feature>
<dbReference type="InterPro" id="IPR011011">
    <property type="entry name" value="Znf_FYVE_PHD"/>
</dbReference>
<feature type="compositionally biased region" description="Polar residues" evidence="5">
    <location>
        <begin position="5016"/>
        <end position="5027"/>
    </location>
</feature>
<feature type="compositionally biased region" description="Acidic residues" evidence="5">
    <location>
        <begin position="1019"/>
        <end position="1030"/>
    </location>
</feature>
<feature type="compositionally biased region" description="Low complexity" evidence="5">
    <location>
        <begin position="1184"/>
        <end position="1197"/>
    </location>
</feature>
<feature type="compositionally biased region" description="Low complexity" evidence="5">
    <location>
        <begin position="3542"/>
        <end position="3556"/>
    </location>
</feature>
<feature type="compositionally biased region" description="Low complexity" evidence="5">
    <location>
        <begin position="1724"/>
        <end position="1735"/>
    </location>
</feature>
<feature type="region of interest" description="Disordered" evidence="5">
    <location>
        <begin position="4355"/>
        <end position="4405"/>
    </location>
</feature>
<evidence type="ECO:0000259" key="7">
    <source>
        <dbReference type="PROSITE" id="PS51805"/>
    </source>
</evidence>
<feature type="region of interest" description="Disordered" evidence="5">
    <location>
        <begin position="3310"/>
        <end position="3696"/>
    </location>
</feature>
<reference evidence="10" key="3">
    <citation type="journal article" date="2012" name="PLoS Pathog.">
        <title>Comparative genomics of the apicomplexan parasites Toxoplasma gondii and Neospora caninum: Coccidia differing in host range and transmission strategy.</title>
        <authorList>
            <person name="Reid A.J."/>
            <person name="Vermont S.J."/>
            <person name="Cotton J.A."/>
            <person name="Harris D."/>
            <person name="Hill-Cawthorne G.A."/>
            <person name="Konen-Waisman S."/>
            <person name="Latham S.M."/>
            <person name="Mourier T."/>
            <person name="Norton R."/>
            <person name="Quail M.A."/>
            <person name="Sanders M."/>
            <person name="Shanmugam D."/>
            <person name="Sohal A."/>
            <person name="Wasmuth J.D."/>
            <person name="Brunk B."/>
            <person name="Grigg M.E."/>
            <person name="Howard J.C."/>
            <person name="Parkinson J."/>
            <person name="Roos D.S."/>
            <person name="Trees A.J."/>
            <person name="Berriman M."/>
            <person name="Pain A."/>
            <person name="Wastling J.M."/>
        </authorList>
    </citation>
    <scope>NUCLEOTIDE SEQUENCE [LARGE SCALE GENOMIC DNA]</scope>
    <source>
        <strain evidence="10">Liverpool</strain>
    </source>
</reference>
<evidence type="ECO:0000256" key="2">
    <source>
        <dbReference type="ARBA" id="ARBA00022771"/>
    </source>
</evidence>
<dbReference type="InterPro" id="IPR013083">
    <property type="entry name" value="Znf_RING/FYVE/PHD"/>
</dbReference>
<feature type="compositionally biased region" description="Basic residues" evidence="5">
    <location>
        <begin position="3403"/>
        <end position="3412"/>
    </location>
</feature>
<feature type="region of interest" description="Disordered" evidence="5">
    <location>
        <begin position="2996"/>
        <end position="3058"/>
    </location>
</feature>
<dbReference type="SMART" id="SM00249">
    <property type="entry name" value="PHD"/>
    <property type="match status" value="4"/>
</dbReference>
<feature type="compositionally biased region" description="Low complexity" evidence="5">
    <location>
        <begin position="5500"/>
        <end position="5512"/>
    </location>
</feature>
<feature type="compositionally biased region" description="Basic and acidic residues" evidence="5">
    <location>
        <begin position="3349"/>
        <end position="3369"/>
    </location>
</feature>
<feature type="compositionally biased region" description="Basic and acidic residues" evidence="5">
    <location>
        <begin position="519"/>
        <end position="528"/>
    </location>
</feature>
<feature type="region of interest" description="Disordered" evidence="5">
    <location>
        <begin position="4059"/>
        <end position="4140"/>
    </location>
</feature>
<feature type="domain" description="PHD-type" evidence="6">
    <location>
        <begin position="5775"/>
        <end position="5836"/>
    </location>
</feature>
<feature type="compositionally biased region" description="Basic and acidic residues" evidence="5">
    <location>
        <begin position="3943"/>
        <end position="3953"/>
    </location>
</feature>
<dbReference type="InterPro" id="IPR019787">
    <property type="entry name" value="Znf_PHD-finger"/>
</dbReference>
<evidence type="ECO:0000313" key="8">
    <source>
        <dbReference type="EMBL" id="CBZ54401.1"/>
    </source>
</evidence>
<feature type="compositionally biased region" description="Basic and acidic residues" evidence="5">
    <location>
        <begin position="1098"/>
        <end position="1113"/>
    </location>
</feature>
<feature type="compositionally biased region" description="Basic and acidic residues" evidence="5">
    <location>
        <begin position="5243"/>
        <end position="5272"/>
    </location>
</feature>
<gene>
    <name evidence="9" type="ORF">BN1204_048300</name>
    <name evidence="8" type="ORF">NCLIV_048300</name>
</gene>
<feature type="compositionally biased region" description="Basic and acidic residues" evidence="5">
    <location>
        <begin position="5295"/>
        <end position="5306"/>
    </location>
</feature>
<evidence type="ECO:0000313" key="10">
    <source>
        <dbReference type="Proteomes" id="UP000007494"/>
    </source>
</evidence>
<feature type="domain" description="PHD-type" evidence="7">
    <location>
        <begin position="5032"/>
        <end position="5152"/>
    </location>
</feature>
<feature type="compositionally biased region" description="Basic and acidic residues" evidence="5">
    <location>
        <begin position="630"/>
        <end position="642"/>
    </location>
</feature>
<feature type="compositionally biased region" description="Basic and acidic residues" evidence="5">
    <location>
        <begin position="3326"/>
        <end position="3342"/>
    </location>
</feature>
<feature type="compositionally biased region" description="Polar residues" evidence="5">
    <location>
        <begin position="3925"/>
        <end position="3942"/>
    </location>
</feature>
<feature type="compositionally biased region" description="Basic and acidic residues" evidence="5">
    <location>
        <begin position="3620"/>
        <end position="3643"/>
    </location>
</feature>
<feature type="compositionally biased region" description="Basic and acidic residues" evidence="5">
    <location>
        <begin position="368"/>
        <end position="379"/>
    </location>
</feature>
<proteinExistence type="predicted"/>
<feature type="compositionally biased region" description="Basic and acidic residues" evidence="5">
    <location>
        <begin position="2841"/>
        <end position="2860"/>
    </location>
</feature>
<feature type="region of interest" description="Disordered" evidence="5">
    <location>
        <begin position="1"/>
        <end position="39"/>
    </location>
</feature>
<feature type="region of interest" description="Disordered" evidence="5">
    <location>
        <begin position="1004"/>
        <end position="1197"/>
    </location>
</feature>
<feature type="compositionally biased region" description="Acidic residues" evidence="5">
    <location>
        <begin position="448"/>
        <end position="457"/>
    </location>
</feature>
<feature type="compositionally biased region" description="Basic and acidic residues" evidence="5">
    <location>
        <begin position="4959"/>
        <end position="4972"/>
    </location>
</feature>
<feature type="compositionally biased region" description="Basic and acidic residues" evidence="5">
    <location>
        <begin position="2101"/>
        <end position="2114"/>
    </location>
</feature>
<feature type="compositionally biased region" description="Low complexity" evidence="5">
    <location>
        <begin position="1378"/>
        <end position="1405"/>
    </location>
</feature>
<reference evidence="8" key="1">
    <citation type="submission" date="2011-02" db="EMBL/GenBank/DDBJ databases">
        <authorList>
            <person name="Aslett M."/>
        </authorList>
    </citation>
    <scope>NUCLEOTIDE SEQUENCE</scope>
    <source>
        <strain evidence="8">Liverpool</strain>
    </source>
</reference>
<dbReference type="PROSITE" id="PS50016">
    <property type="entry name" value="ZF_PHD_2"/>
    <property type="match status" value="1"/>
</dbReference>
<dbReference type="Gene3D" id="3.30.40.10">
    <property type="entry name" value="Zinc/RING finger domain, C3HC4 (zinc finger)"/>
    <property type="match status" value="4"/>
</dbReference>
<feature type="compositionally biased region" description="Basic and acidic residues" evidence="5">
    <location>
        <begin position="497"/>
        <end position="508"/>
    </location>
</feature>
<feature type="region of interest" description="Disordered" evidence="5">
    <location>
        <begin position="4175"/>
        <end position="4253"/>
    </location>
</feature>
<feature type="compositionally biased region" description="Low complexity" evidence="5">
    <location>
        <begin position="1350"/>
        <end position="1367"/>
    </location>
</feature>
<dbReference type="PROSITE" id="PS01359">
    <property type="entry name" value="ZF_PHD_1"/>
    <property type="match status" value="1"/>
</dbReference>
<feature type="compositionally biased region" description="Basic and acidic residues" evidence="5">
    <location>
        <begin position="885"/>
        <end position="903"/>
    </location>
</feature>
<dbReference type="SUPFAM" id="SSF57903">
    <property type="entry name" value="FYVE/PHD zinc finger"/>
    <property type="match status" value="2"/>
</dbReference>
<evidence type="ECO:0000256" key="3">
    <source>
        <dbReference type="ARBA" id="ARBA00022833"/>
    </source>
</evidence>
<feature type="compositionally biased region" description="Basic residues" evidence="5">
    <location>
        <begin position="5859"/>
        <end position="5874"/>
    </location>
</feature>
<feature type="compositionally biased region" description="Basic and acidic residues" evidence="5">
    <location>
        <begin position="2170"/>
        <end position="2196"/>
    </location>
</feature>
<reference evidence="9" key="4">
    <citation type="journal article" date="2015" name="PLoS ONE">
        <title>Comprehensive Evaluation of Toxoplasma gondii VEG and Neospora caninum LIV Genomes with Tachyzoite Stage Transcriptome and Proteome Defines Novel Transcript Features.</title>
        <authorList>
            <person name="Ramaprasad A."/>
            <person name="Mourier T."/>
            <person name="Naeem R."/>
            <person name="Malas T.B."/>
            <person name="Moussa E."/>
            <person name="Panigrahi A."/>
            <person name="Vermont S.J."/>
            <person name="Otto T.D."/>
            <person name="Wastling J."/>
            <person name="Pain A."/>
        </authorList>
    </citation>
    <scope>NUCLEOTIDE SEQUENCE</scope>
    <source>
        <strain evidence="9">Liverpool</strain>
    </source>
</reference>
<feature type="compositionally biased region" description="Basic and acidic residues" evidence="5">
    <location>
        <begin position="4898"/>
        <end position="4907"/>
    </location>
</feature>